<dbReference type="GO" id="GO:0006887">
    <property type="term" value="P:exocytosis"/>
    <property type="evidence" value="ECO:0007669"/>
    <property type="project" value="TreeGrafter"/>
</dbReference>
<reference evidence="7 8" key="1">
    <citation type="submission" date="2019-02" db="EMBL/GenBank/DDBJ databases">
        <title>Opniocepnalus argus genome.</title>
        <authorList>
            <person name="Zhou C."/>
            <person name="Xiao S."/>
        </authorList>
    </citation>
    <scope>NUCLEOTIDE SEQUENCE [LARGE SCALE GENOMIC DNA]</scope>
    <source>
        <strain evidence="7">OARG1902GOOAL</strain>
        <tissue evidence="7">Muscle</tissue>
    </source>
</reference>
<feature type="region of interest" description="Disordered" evidence="4">
    <location>
        <begin position="978"/>
        <end position="999"/>
    </location>
</feature>
<dbReference type="InterPro" id="IPR035892">
    <property type="entry name" value="C2_domain_sf"/>
</dbReference>
<feature type="region of interest" description="Disordered" evidence="4">
    <location>
        <begin position="814"/>
        <end position="918"/>
    </location>
</feature>
<evidence type="ECO:0000259" key="6">
    <source>
        <dbReference type="PROSITE" id="PS50916"/>
    </source>
</evidence>
<dbReference type="SUPFAM" id="SSF101288">
    <property type="entry name" value="L27 domain"/>
    <property type="match status" value="1"/>
</dbReference>
<dbReference type="Gene3D" id="2.60.40.150">
    <property type="entry name" value="C2 domain"/>
    <property type="match status" value="2"/>
</dbReference>
<dbReference type="Pfam" id="PF00168">
    <property type="entry name" value="C2"/>
    <property type="match status" value="2"/>
</dbReference>
<dbReference type="FunFam" id="2.60.40.150:FF:000006">
    <property type="entry name" value="Synaptotagmin-like 5, isoform CRA_a"/>
    <property type="match status" value="1"/>
</dbReference>
<evidence type="ECO:0000256" key="3">
    <source>
        <dbReference type="ARBA" id="ARBA00023136"/>
    </source>
</evidence>
<dbReference type="InterPro" id="IPR000008">
    <property type="entry name" value="C2_dom"/>
</dbReference>
<name>A0A6G1QX65_CHAAH</name>
<gene>
    <name evidence="7" type="ORF">EXN66_Car022500</name>
</gene>
<feature type="compositionally biased region" description="Basic and acidic residues" evidence="4">
    <location>
        <begin position="743"/>
        <end position="759"/>
    </location>
</feature>
<dbReference type="EMBL" id="CM015735">
    <property type="protein sequence ID" value="KAF3706808.1"/>
    <property type="molecule type" value="Genomic_DNA"/>
</dbReference>
<dbReference type="SUPFAM" id="SSF49562">
    <property type="entry name" value="C2 domain (Calcium/lipid-binding domain, CaLB)"/>
    <property type="match status" value="2"/>
</dbReference>
<dbReference type="SMART" id="SM00239">
    <property type="entry name" value="C2"/>
    <property type="match status" value="2"/>
</dbReference>
<dbReference type="GO" id="GO:0006886">
    <property type="term" value="P:intracellular protein transport"/>
    <property type="evidence" value="ECO:0007669"/>
    <property type="project" value="InterPro"/>
</dbReference>
<dbReference type="InterPro" id="IPR019590">
    <property type="entry name" value="DLG1_PEST_dom"/>
</dbReference>
<feature type="domain" description="C2" evidence="5">
    <location>
        <begin position="1187"/>
        <end position="1304"/>
    </location>
</feature>
<dbReference type="InterPro" id="IPR036892">
    <property type="entry name" value="L27_dom_sf"/>
</dbReference>
<dbReference type="PROSITE" id="PS50004">
    <property type="entry name" value="C2"/>
    <property type="match status" value="2"/>
</dbReference>
<dbReference type="Pfam" id="PF10608">
    <property type="entry name" value="MAGUK_N_PEST"/>
    <property type="match status" value="1"/>
</dbReference>
<feature type="region of interest" description="Disordered" evidence="4">
    <location>
        <begin position="1352"/>
        <end position="1380"/>
    </location>
</feature>
<feature type="region of interest" description="Disordered" evidence="4">
    <location>
        <begin position="743"/>
        <end position="771"/>
    </location>
</feature>
<evidence type="ECO:0000256" key="1">
    <source>
        <dbReference type="ARBA" id="ARBA00004370"/>
    </source>
</evidence>
<feature type="domain" description="RabBD" evidence="6">
    <location>
        <begin position="1"/>
        <end position="57"/>
    </location>
</feature>
<feature type="compositionally biased region" description="Polar residues" evidence="4">
    <location>
        <begin position="1017"/>
        <end position="1029"/>
    </location>
</feature>
<reference evidence="8" key="2">
    <citation type="submission" date="2019-02" db="EMBL/GenBank/DDBJ databases">
        <title>Opniocepnalus argus Var Kimnra genome.</title>
        <authorList>
            <person name="Zhou C."/>
            <person name="Xiao S."/>
        </authorList>
    </citation>
    <scope>NUCLEOTIDE SEQUENCE [LARGE SCALE GENOMIC DNA]</scope>
</reference>
<comment type="subcellular location">
    <subcellularLocation>
        <location evidence="1">Membrane</location>
    </subcellularLocation>
</comment>
<dbReference type="InterPro" id="IPR015143">
    <property type="entry name" value="L27_1"/>
</dbReference>
<feature type="compositionally biased region" description="Basic and acidic residues" evidence="4">
    <location>
        <begin position="989"/>
        <end position="999"/>
    </location>
</feature>
<feature type="compositionally biased region" description="Low complexity" evidence="4">
    <location>
        <begin position="440"/>
        <end position="458"/>
    </location>
</feature>
<organism evidence="7 8">
    <name type="scientific">Channa argus</name>
    <name type="common">Northern snakehead</name>
    <name type="synonym">Ophicephalus argus</name>
    <dbReference type="NCBI Taxonomy" id="215402"/>
    <lineage>
        <taxon>Eukaryota</taxon>
        <taxon>Metazoa</taxon>
        <taxon>Chordata</taxon>
        <taxon>Craniata</taxon>
        <taxon>Vertebrata</taxon>
        <taxon>Euteleostomi</taxon>
        <taxon>Actinopterygii</taxon>
        <taxon>Neopterygii</taxon>
        <taxon>Teleostei</taxon>
        <taxon>Neoteleostei</taxon>
        <taxon>Acanthomorphata</taxon>
        <taxon>Anabantaria</taxon>
        <taxon>Anabantiformes</taxon>
        <taxon>Channoidei</taxon>
        <taxon>Channidae</taxon>
        <taxon>Channa</taxon>
    </lineage>
</organism>
<evidence type="ECO:0000256" key="2">
    <source>
        <dbReference type="ARBA" id="ARBA00022737"/>
    </source>
</evidence>
<dbReference type="PANTHER" id="PTHR45716:SF5">
    <property type="entry name" value="SYNAPTOTAGMIN-LIKE PROTEIN 2"/>
    <property type="match status" value="1"/>
</dbReference>
<protein>
    <submittedName>
        <fullName evidence="7">Synaptotagmin-like protein 2 Exophilin-4</fullName>
    </submittedName>
</protein>
<dbReference type="GO" id="GO:0042043">
    <property type="term" value="F:neurexin family protein binding"/>
    <property type="evidence" value="ECO:0007669"/>
    <property type="project" value="TreeGrafter"/>
</dbReference>
<evidence type="ECO:0000313" key="8">
    <source>
        <dbReference type="Proteomes" id="UP000503349"/>
    </source>
</evidence>
<dbReference type="Pfam" id="PF09058">
    <property type="entry name" value="L27_1"/>
    <property type="match status" value="1"/>
</dbReference>
<evidence type="ECO:0000259" key="5">
    <source>
        <dbReference type="PROSITE" id="PS50004"/>
    </source>
</evidence>
<feature type="domain" description="C2" evidence="5">
    <location>
        <begin position="1060"/>
        <end position="1182"/>
    </location>
</feature>
<dbReference type="PROSITE" id="PS50916">
    <property type="entry name" value="RABBD"/>
    <property type="match status" value="1"/>
</dbReference>
<dbReference type="GO" id="GO:0031267">
    <property type="term" value="F:small GTPase binding"/>
    <property type="evidence" value="ECO:0007669"/>
    <property type="project" value="InterPro"/>
</dbReference>
<keyword evidence="3" id="KW-0472">Membrane</keyword>
<feature type="region of interest" description="Disordered" evidence="4">
    <location>
        <begin position="406"/>
        <end position="498"/>
    </location>
</feature>
<feature type="region of interest" description="Disordered" evidence="4">
    <location>
        <begin position="1017"/>
        <end position="1044"/>
    </location>
</feature>
<dbReference type="SMART" id="SM01277">
    <property type="entry name" value="MAGUK_N_PEST"/>
    <property type="match status" value="1"/>
</dbReference>
<proteinExistence type="predicted"/>
<keyword evidence="8" id="KW-1185">Reference proteome</keyword>
<dbReference type="GO" id="GO:0005886">
    <property type="term" value="C:plasma membrane"/>
    <property type="evidence" value="ECO:0007669"/>
    <property type="project" value="TreeGrafter"/>
</dbReference>
<feature type="compositionally biased region" description="Polar residues" evidence="4">
    <location>
        <begin position="1352"/>
        <end position="1369"/>
    </location>
</feature>
<keyword evidence="2" id="KW-0677">Repeat</keyword>
<dbReference type="InterPro" id="IPR010911">
    <property type="entry name" value="Rab_BD"/>
</dbReference>
<dbReference type="GO" id="GO:0070382">
    <property type="term" value="C:exocytic vesicle"/>
    <property type="evidence" value="ECO:0007669"/>
    <property type="project" value="TreeGrafter"/>
</dbReference>
<dbReference type="Gene3D" id="6.10.250.3000">
    <property type="match status" value="1"/>
</dbReference>
<accession>A0A6G1QX65</accession>
<sequence>MIDLSFLSEEEQETILAVLKRDAELKKFEEHRIQNLQKSVKDKSQLRYLTGEWFYEAKQVRHQDRIHGSDIIRASMRHTHKPLTILELSQMLPEKSSFISNENKEVFIPPVLRGLLQEPRMQPRIKKYQNQNPDETPQDASKPVSHSPVKFLSACMYLLLKQRKNPFNSEFSACHTVKEKNSQVVDGAVSETRTLNEEPLPPSETCSSYVSNIRQNCNDSSANLNPSAVSSSSQDCFVEVDWSGCRQTDADVPQGILNNLPTDSLFCQLDLQSLSSLDSPTETWVDPKQARFSSTIGQRRVEWHDGKELGEHSLLDTDSTAPSEMENNHLNNGNTTASTQRSLFNHSQTASQEGELKNEARLQEQDVVKHQAFGDVSEQSHSELICPSVSSLMSAEESGKHVHLEMKHEEEHCSQAKATRGATGHSVNKEKLPEQSTNNSFQTTSDTQPSTSGSSSSPHADPTFFSSDRSAEVQRPQNKAVKIPKRTETDKSQTLYQSTSNMTVDTSAFIKHETKLSTMTNVKTVQLTARQNSEFKETVYTVHEEATEGRVVQPLEKLSNLRAFWERENTGPKIIFAKGEARQEATAKEGTKASHVPQMYMESKHYLPMKMEKNEVQDITHKSQKKTLSLRTEGSLSVDWSTEDGTYRANPVLIYEETEDSLKVSVKETQIPGPHENIINSLAHSVGFNTHKQVGDIPVSLPRQSTSIPQEDRPAKISELKHFWEMEYTGPRVIVARVKEHSSMLGDKEVSPQSDPRESEGEEQTSLNRTKSSGILKALKVTDKGFVSLNPDRSQLRCVSSTGDIPAAWSQNQVKAETQFEERPLSPSQPHRPASKNQNDKVRKSPPKTCHPKVLPKEFSSPERSSLEGSPLKTFPIDINPQTEVVRQQEGKPTTVPKQSPLHKAKQTGTKPSMDVRSSPLPLHLKDTGTYIDHVNTEQSSTSSSTSLQSKKASEHRFRTFTHLARSFLPQDYQYYLGPKENAHSPPSNHEKASATENDEIHEPQCALRDFVGNQSESHNEWSTTSSCAVSKHRNPSQDTTTRPWTLSRASANNCSDFEIQGSIQFAVNYIQKLGEFHIFVVHCKDLAMADTKKSRCDPYVKCYLLPDKSKLGKRKTTVKKKTLNPTYNEILKFTIKMEELKTQNLNISVWHNDTLGRNSFLGEVDLDLSEWDFSNTQINEHRLKTRLHSSGVSTNLNTISLASDGQQGTDESCSEIPAKDVSHTVLPDTSRKSRQKTRVVKRTANPMFNHTMVYDGFQQEDLREACVELTVWDHDRLNNHYIGGLRLGLGTDLARVVGLLEEYCTKLRKPEEQQLKTAIQRVMGIFKSNLFEALLAFAALNVRTPLLSAASERSASTGRLRSSPTTRAGETLGGAFPQTPVADNSQLLYSRFSSGEQLVKNIFQRDQSSSDPNGMQQGEGCAKISENRPAAVQGSTPNSQAPPCMNPALMNAPWQYHYQEDDSPPLDHGFPRLTNEVRAPELVHVSEKNLSEIENVHGYVSHSHISPLKRGCKPDNIFLLKYRAYKQYEPPPMGKGWFVVHPN</sequence>
<evidence type="ECO:0000256" key="4">
    <source>
        <dbReference type="SAM" id="MobiDB-lite"/>
    </source>
</evidence>
<dbReference type="Proteomes" id="UP000503349">
    <property type="component" value="Chromosome 24"/>
</dbReference>
<dbReference type="Gene3D" id="1.10.287.470">
    <property type="entry name" value="Helix hairpin bin"/>
    <property type="match status" value="1"/>
</dbReference>
<dbReference type="PANTHER" id="PTHR45716">
    <property type="entry name" value="BITESIZE, ISOFORM I"/>
    <property type="match status" value="1"/>
</dbReference>
<evidence type="ECO:0000313" key="7">
    <source>
        <dbReference type="EMBL" id="KAF3706808.1"/>
    </source>
</evidence>